<reference evidence="6" key="2">
    <citation type="submission" date="2016-01" db="EMBL/GenBank/DDBJ databases">
        <title>Six Aerococcus type strain genome sequencing and assembly using PacBio and Illumina Hiseq.</title>
        <authorList>
            <person name="Carkaci D."/>
            <person name="Dargis R."/>
            <person name="Nielsen X.C."/>
            <person name="Skovgaard O."/>
            <person name="Fuursted K."/>
            <person name="Christensen J.J."/>
        </authorList>
    </citation>
    <scope>NUCLEOTIDE SEQUENCE [LARGE SCALE GENOMIC DNA]</scope>
    <source>
        <strain evidence="6">CCUG43001</strain>
    </source>
</reference>
<dbReference type="CDD" id="cd01310">
    <property type="entry name" value="TatD_DNAse"/>
    <property type="match status" value="1"/>
</dbReference>
<feature type="binding site" evidence="3">
    <location>
        <position position="92"/>
    </location>
    <ligand>
        <name>a divalent metal cation</name>
        <dbReference type="ChEBI" id="CHEBI:60240"/>
        <label>1</label>
    </ligand>
</feature>
<dbReference type="PIRSF" id="PIRSF005902">
    <property type="entry name" value="DNase_TatD"/>
    <property type="match status" value="1"/>
</dbReference>
<evidence type="ECO:0000313" key="7">
    <source>
        <dbReference type="Proteomes" id="UP000234239"/>
    </source>
</evidence>
<dbReference type="Proteomes" id="UP000234239">
    <property type="component" value="Unassembled WGS sequence"/>
</dbReference>
<evidence type="ECO:0000256" key="3">
    <source>
        <dbReference type="PIRSR" id="PIRSR005902-1"/>
    </source>
</evidence>
<dbReference type="GO" id="GO:0005829">
    <property type="term" value="C:cytosol"/>
    <property type="evidence" value="ECO:0007669"/>
    <property type="project" value="TreeGrafter"/>
</dbReference>
<dbReference type="EMBL" id="CP014160">
    <property type="protein sequence ID" value="AMB93748.1"/>
    <property type="molecule type" value="Genomic_DNA"/>
</dbReference>
<dbReference type="KEGG" id="asan:AWM72_02765"/>
<evidence type="ECO:0000313" key="5">
    <source>
        <dbReference type="EMBL" id="PKZ21523.1"/>
    </source>
</evidence>
<dbReference type="Proteomes" id="UP000069912">
    <property type="component" value="Chromosome"/>
</dbReference>
<dbReference type="NCBIfam" id="TIGR00010">
    <property type="entry name" value="YchF/TatD family DNA exonuclease"/>
    <property type="match status" value="1"/>
</dbReference>
<keyword evidence="1 3" id="KW-0479">Metal-binding</keyword>
<dbReference type="PROSITE" id="PS01090">
    <property type="entry name" value="TATD_2"/>
    <property type="match status" value="1"/>
</dbReference>
<dbReference type="GeneID" id="92902989"/>
<gene>
    <name evidence="4" type="ORF">AWM72_02765</name>
    <name evidence="5" type="ORF">CYJ28_06330</name>
</gene>
<dbReference type="GO" id="GO:0004536">
    <property type="term" value="F:DNA nuclease activity"/>
    <property type="evidence" value="ECO:0007669"/>
    <property type="project" value="InterPro"/>
</dbReference>
<evidence type="ECO:0000313" key="4">
    <source>
        <dbReference type="EMBL" id="AMB93748.1"/>
    </source>
</evidence>
<feature type="binding site" evidence="3">
    <location>
        <position position="8"/>
    </location>
    <ligand>
        <name>a divalent metal cation</name>
        <dbReference type="ChEBI" id="CHEBI:60240"/>
        <label>1</label>
    </ligand>
</feature>
<dbReference type="InterPro" id="IPR018228">
    <property type="entry name" value="DNase_TatD-rel_CS"/>
</dbReference>
<dbReference type="AlphaFoldDB" id="A0A0X8FAR9"/>
<dbReference type="InterPro" id="IPR015991">
    <property type="entry name" value="TatD/YcfH-like"/>
</dbReference>
<dbReference type="PROSITE" id="PS01137">
    <property type="entry name" value="TATD_1"/>
    <property type="match status" value="1"/>
</dbReference>
<dbReference type="PANTHER" id="PTHR46124">
    <property type="entry name" value="D-AMINOACYL-TRNA DEACYLASE"/>
    <property type="match status" value="1"/>
</dbReference>
<dbReference type="FunFam" id="3.20.20.140:FF:000005">
    <property type="entry name" value="TatD family hydrolase"/>
    <property type="match status" value="1"/>
</dbReference>
<feature type="binding site" evidence="3">
    <location>
        <position position="128"/>
    </location>
    <ligand>
        <name>a divalent metal cation</name>
        <dbReference type="ChEBI" id="CHEBI:60240"/>
        <label>2</label>
    </ligand>
</feature>
<feature type="binding site" evidence="3">
    <location>
        <position position="203"/>
    </location>
    <ligand>
        <name>a divalent metal cation</name>
        <dbReference type="ChEBI" id="CHEBI:60240"/>
        <label>1</label>
    </ligand>
</feature>
<evidence type="ECO:0000256" key="1">
    <source>
        <dbReference type="ARBA" id="ARBA00022723"/>
    </source>
</evidence>
<dbReference type="InterPro" id="IPR001130">
    <property type="entry name" value="TatD-like"/>
</dbReference>
<keyword evidence="6" id="KW-1185">Reference proteome</keyword>
<dbReference type="GO" id="GO:0016788">
    <property type="term" value="F:hydrolase activity, acting on ester bonds"/>
    <property type="evidence" value="ECO:0007669"/>
    <property type="project" value="InterPro"/>
</dbReference>
<accession>A0A0X8FAR9</accession>
<proteinExistence type="predicted"/>
<evidence type="ECO:0000313" key="6">
    <source>
        <dbReference type="Proteomes" id="UP000069912"/>
    </source>
</evidence>
<sequence>MLFDSHTHLNASEFDEDRDQALAKARAAGVKGMTLIGSDRESIDRANEMLVQNDDLLAVFGWHPVDAIDFGPEEEALLRQQLTHPKAVGVGEIGLDFHWDKSPRKVQERVLRQQLAIAREYELPVVIHSRDAQEATYQILKEEKIGEIGGVIHNFGDGPDLAQAYLDLGMYLSFSGVSTFKKSKEVREAVRLCPKERILIETDSPYLTPEPKRGQKNGSHLVRYVCNRLADELDMSYEDFAQLTFDNACRFFNRTYDGQTFQKKGQADG</sequence>
<dbReference type="Pfam" id="PF01026">
    <property type="entry name" value="TatD_DNase"/>
    <property type="match status" value="1"/>
</dbReference>
<name>A0A0X8FAR9_9LACT</name>
<dbReference type="GO" id="GO:0046872">
    <property type="term" value="F:metal ion binding"/>
    <property type="evidence" value="ECO:0007669"/>
    <property type="project" value="UniProtKB-KW"/>
</dbReference>
<dbReference type="PANTHER" id="PTHR46124:SF2">
    <property type="entry name" value="D-AMINOACYL-TRNA DEACYLASE"/>
    <property type="match status" value="1"/>
</dbReference>
<feature type="binding site" evidence="3">
    <location>
        <position position="153"/>
    </location>
    <ligand>
        <name>a divalent metal cation</name>
        <dbReference type="ChEBI" id="CHEBI:60240"/>
        <label>2</label>
    </ligand>
</feature>
<organism evidence="4 6">
    <name type="scientific">Aerococcus sanguinicola</name>
    <dbReference type="NCBI Taxonomy" id="119206"/>
    <lineage>
        <taxon>Bacteria</taxon>
        <taxon>Bacillati</taxon>
        <taxon>Bacillota</taxon>
        <taxon>Bacilli</taxon>
        <taxon>Lactobacillales</taxon>
        <taxon>Aerococcaceae</taxon>
        <taxon>Aerococcus</taxon>
    </lineage>
</organism>
<reference evidence="4 6" key="1">
    <citation type="journal article" date="2016" name="Genome Announc.">
        <title>Complete Genome Sequences of Aerococcus christensenii CCUG 28831T, Aerococcus sanguinicola CCUG 43001T, Aerococcus urinae CCUG 36881T, Aerococcus urinaeequi CCUG 28094T, Aerococcus urinaehominis CCUG 42038 BT, and Aerococcus viridans CCUG 4311T.</title>
        <authorList>
            <person name="Carkaci D."/>
            <person name="Dargis R."/>
            <person name="Nielsen X.C."/>
            <person name="Skovgaard O."/>
            <person name="Fuursted K."/>
            <person name="Christensen J.J."/>
        </authorList>
    </citation>
    <scope>NUCLEOTIDE SEQUENCE [LARGE SCALE GENOMIC DNA]</scope>
    <source>
        <strain evidence="4 6">CCUG43001</strain>
    </source>
</reference>
<keyword evidence="2 4" id="KW-0378">Hydrolase</keyword>
<dbReference type="SUPFAM" id="SSF51556">
    <property type="entry name" value="Metallo-dependent hydrolases"/>
    <property type="match status" value="1"/>
</dbReference>
<dbReference type="Gene3D" id="3.20.20.140">
    <property type="entry name" value="Metal-dependent hydrolases"/>
    <property type="match status" value="1"/>
</dbReference>
<dbReference type="OrthoDB" id="9810005at2"/>
<dbReference type="InterPro" id="IPR032466">
    <property type="entry name" value="Metal_Hydrolase"/>
</dbReference>
<feature type="binding site" evidence="3">
    <location>
        <position position="6"/>
    </location>
    <ligand>
        <name>a divalent metal cation</name>
        <dbReference type="ChEBI" id="CHEBI:60240"/>
        <label>1</label>
    </ligand>
</feature>
<dbReference type="RefSeq" id="WP_067972803.1">
    <property type="nucleotide sequence ID" value="NZ_CAJHKM010000004.1"/>
</dbReference>
<dbReference type="EMBL" id="PKGY01000003">
    <property type="protein sequence ID" value="PKZ21523.1"/>
    <property type="molecule type" value="Genomic_DNA"/>
</dbReference>
<reference evidence="5 7" key="3">
    <citation type="submission" date="2017-12" db="EMBL/GenBank/DDBJ databases">
        <title>Phylogenetic diversity of female urinary microbiome.</title>
        <authorList>
            <person name="Thomas-White K."/>
            <person name="Wolfe A.J."/>
        </authorList>
    </citation>
    <scope>NUCLEOTIDE SEQUENCE [LARGE SCALE GENOMIC DNA]</scope>
    <source>
        <strain evidence="5 7">UMB0139</strain>
    </source>
</reference>
<protein>
    <submittedName>
        <fullName evidence="4">Hydrolase TatD</fullName>
    </submittedName>
    <submittedName>
        <fullName evidence="5">TatD family deoxyribonuclease</fullName>
    </submittedName>
</protein>
<evidence type="ECO:0000256" key="2">
    <source>
        <dbReference type="ARBA" id="ARBA00022801"/>
    </source>
</evidence>